<gene>
    <name evidence="5" type="ORF">CCE28_00480</name>
</gene>
<dbReference type="SMART" id="SM00382">
    <property type="entry name" value="AAA"/>
    <property type="match status" value="1"/>
</dbReference>
<evidence type="ECO:0000313" key="6">
    <source>
        <dbReference type="Proteomes" id="UP000216024"/>
    </source>
</evidence>
<dbReference type="Gene3D" id="3.30.300.160">
    <property type="entry name" value="Type II secretion system, protein E, N-terminal domain"/>
    <property type="match status" value="1"/>
</dbReference>
<dbReference type="RefSeq" id="WP_095129875.1">
    <property type="nucleotide sequence ID" value="NZ_NIBG01000001.1"/>
</dbReference>
<dbReference type="SUPFAM" id="SSF160246">
    <property type="entry name" value="EspE N-terminal domain-like"/>
    <property type="match status" value="1"/>
</dbReference>
<keyword evidence="6" id="KW-1185">Reference proteome</keyword>
<proteinExistence type="inferred from homology"/>
<evidence type="ECO:0000313" key="5">
    <source>
        <dbReference type="EMBL" id="PAB60942.1"/>
    </source>
</evidence>
<dbReference type="InterPro" id="IPR001482">
    <property type="entry name" value="T2SS/T4SS_dom"/>
</dbReference>
<dbReference type="GO" id="GO:0005886">
    <property type="term" value="C:plasma membrane"/>
    <property type="evidence" value="ECO:0007669"/>
    <property type="project" value="TreeGrafter"/>
</dbReference>
<dbReference type="InterPro" id="IPR037257">
    <property type="entry name" value="T2SS_E_N_sf"/>
</dbReference>
<dbReference type="Pfam" id="PF05157">
    <property type="entry name" value="MshEN"/>
    <property type="match status" value="1"/>
</dbReference>
<name>A0A267MNG7_9FIRM</name>
<evidence type="ECO:0000256" key="1">
    <source>
        <dbReference type="ARBA" id="ARBA00006611"/>
    </source>
</evidence>
<dbReference type="InterPro" id="IPR027417">
    <property type="entry name" value="P-loop_NTPase"/>
</dbReference>
<feature type="domain" description="AAA+ ATPase" evidence="4">
    <location>
        <begin position="305"/>
        <end position="423"/>
    </location>
</feature>
<reference evidence="5 6" key="1">
    <citation type="submission" date="2017-06" db="EMBL/GenBank/DDBJ databases">
        <title>Draft genome sequence of anaerobic fermentative bacterium Anaeromicrobium sediminis DY2726D isolated from West Pacific Ocean sediments.</title>
        <authorList>
            <person name="Zeng X."/>
        </authorList>
    </citation>
    <scope>NUCLEOTIDE SEQUENCE [LARGE SCALE GENOMIC DNA]</scope>
    <source>
        <strain evidence="5 6">DY2726D</strain>
    </source>
</reference>
<dbReference type="AlphaFoldDB" id="A0A267MNG7"/>
<dbReference type="InterPro" id="IPR007831">
    <property type="entry name" value="T2SS_GspE_N"/>
</dbReference>
<dbReference type="GO" id="GO:0005524">
    <property type="term" value="F:ATP binding"/>
    <property type="evidence" value="ECO:0007669"/>
    <property type="project" value="UniProtKB-KW"/>
</dbReference>
<dbReference type="CDD" id="cd01129">
    <property type="entry name" value="PulE-GspE-like"/>
    <property type="match status" value="1"/>
</dbReference>
<evidence type="ECO:0000256" key="2">
    <source>
        <dbReference type="ARBA" id="ARBA00022741"/>
    </source>
</evidence>
<evidence type="ECO:0000259" key="4">
    <source>
        <dbReference type="SMART" id="SM00382"/>
    </source>
</evidence>
<dbReference type="OrthoDB" id="9808272at2"/>
<dbReference type="SUPFAM" id="SSF52540">
    <property type="entry name" value="P-loop containing nucleoside triphosphate hydrolases"/>
    <property type="match status" value="1"/>
</dbReference>
<organism evidence="5 6">
    <name type="scientific">Anaeromicrobium sediminis</name>
    <dbReference type="NCBI Taxonomy" id="1478221"/>
    <lineage>
        <taxon>Bacteria</taxon>
        <taxon>Bacillati</taxon>
        <taxon>Bacillota</taxon>
        <taxon>Clostridia</taxon>
        <taxon>Peptostreptococcales</taxon>
        <taxon>Thermotaleaceae</taxon>
        <taxon>Anaeromicrobium</taxon>
    </lineage>
</organism>
<keyword evidence="2" id="KW-0547">Nucleotide-binding</keyword>
<evidence type="ECO:0000256" key="3">
    <source>
        <dbReference type="ARBA" id="ARBA00022840"/>
    </source>
</evidence>
<comment type="similarity">
    <text evidence="1">Belongs to the GSP E family.</text>
</comment>
<comment type="caution">
    <text evidence="5">The sequence shown here is derived from an EMBL/GenBank/DDBJ whole genome shotgun (WGS) entry which is preliminary data.</text>
</comment>
<dbReference type="GO" id="GO:0016887">
    <property type="term" value="F:ATP hydrolysis activity"/>
    <property type="evidence" value="ECO:0007669"/>
    <property type="project" value="TreeGrafter"/>
</dbReference>
<accession>A0A267MNG7</accession>
<dbReference type="Gene3D" id="3.30.450.90">
    <property type="match status" value="1"/>
</dbReference>
<dbReference type="InterPro" id="IPR003593">
    <property type="entry name" value="AAA+_ATPase"/>
</dbReference>
<protein>
    <recommendedName>
        <fullName evidence="4">AAA+ ATPase domain-containing protein</fullName>
    </recommendedName>
</protein>
<keyword evidence="3" id="KW-0067">ATP-binding</keyword>
<dbReference type="Proteomes" id="UP000216024">
    <property type="component" value="Unassembled WGS sequence"/>
</dbReference>
<sequence>MISSKIGKLLINEGLIDEKQLKEALDSQKITNEKLGSILIKKDYVGEKEFYITLSKQLKIPFIELDSCHIESHVIEILNKKFVTKNLVMPFYKGDTFLKVLMEDPLDINLLDFMKNTTGLDIDVYIGTKSHILCQIEKYYDTSFKEELIHELEKRNKGEESFSTIHINGTSIGTFFNFLVKKAVQMKSSDIHIEPKKRNFIIRFRINGELKRVENLPKSVYDALIQHIKYMCQLDLAEKRVPQDGRYEINTGGNNIDIRISTIPTVYGEKVVFRLLNRDEFIKTKEELGLDKKSLLVYKNMIKRNSGIILISGPTGSGKTTTLYSIIKELDFKNKNITTIEDPVEYKIEHINQMEVNDKIGMTFESGLKALLRQDPDVIMIGEIRNRDTAKIAFKASITGHLVLSTIHTKNTFSTILRLKDMGVDSYLIANGLIGVIAQRLVKEICPKCRITYKNKSFLVGSIKKLYKGMGCDYCNNTGYKGRRGVYEIMPIDNNMKKLINGKFSLDKIKNYAVENGMRTLEKTGLNLLQKGIITLDDFMSLYYSIK</sequence>
<dbReference type="Gene3D" id="3.40.50.300">
    <property type="entry name" value="P-loop containing nucleotide triphosphate hydrolases"/>
    <property type="match status" value="1"/>
</dbReference>
<dbReference type="EMBL" id="NIBG01000001">
    <property type="protein sequence ID" value="PAB60942.1"/>
    <property type="molecule type" value="Genomic_DNA"/>
</dbReference>
<dbReference type="PANTHER" id="PTHR30258:SF3">
    <property type="entry name" value="SLL1921 PROTEIN"/>
    <property type="match status" value="1"/>
</dbReference>
<dbReference type="PANTHER" id="PTHR30258">
    <property type="entry name" value="TYPE II SECRETION SYSTEM PROTEIN GSPE-RELATED"/>
    <property type="match status" value="1"/>
</dbReference>
<dbReference type="Pfam" id="PF00437">
    <property type="entry name" value="T2SSE"/>
    <property type="match status" value="1"/>
</dbReference>